<comment type="caution">
    <text evidence="2">The sequence shown here is derived from an EMBL/GenBank/DDBJ whole genome shotgun (WGS) entry which is preliminary data.</text>
</comment>
<evidence type="ECO:0000313" key="3">
    <source>
        <dbReference type="Proteomes" id="UP000626109"/>
    </source>
</evidence>
<sequence length="438" mass="46432">MDARRLAEADACAFMVIDRWGDRLELSQEGSDCLTTMRAVVGSSQEAFLGCIRLRLIARLSKVLRLLDRLPGPGPVLVAAARAWVSLASKPPATDSTDLEAATGAVEELLQVRDAGQAEGAVSAAAAAAVDAESLITEVIHAAQHINSQCLPMPCKVLLSKVKEGLQQYASDTQGHDAEEPETIDVSSTATESQETPPEITAWQASQPSRPVTEQRPSAHHMHSPLLVREQGKILRRRRSSFGSDAARSRAPSFVGEEASEVESLHRGTGDSGSENLVPGGDGSPGGGRIPGPKTWFPEGGGSNITNFGARARSTTKKRDQDSGPENLVHGGEGTDITNFGARAGSTTKKRDQVDDPYCARLTPTPSSPPVAVPRLKEAPGNKSMHNCLVPSSQLKFFNVRQGATVATHNKGEMVRGNIAGSAFPSAEVNLPYDARPD</sequence>
<evidence type="ECO:0000256" key="1">
    <source>
        <dbReference type="SAM" id="MobiDB-lite"/>
    </source>
</evidence>
<feature type="region of interest" description="Disordered" evidence="1">
    <location>
        <begin position="237"/>
        <end position="353"/>
    </location>
</feature>
<dbReference type="AlphaFoldDB" id="A0A813LTB0"/>
<accession>A0A813LTB0</accession>
<proteinExistence type="predicted"/>
<organism evidence="2 3">
    <name type="scientific">Polarella glacialis</name>
    <name type="common">Dinoflagellate</name>
    <dbReference type="NCBI Taxonomy" id="89957"/>
    <lineage>
        <taxon>Eukaryota</taxon>
        <taxon>Sar</taxon>
        <taxon>Alveolata</taxon>
        <taxon>Dinophyceae</taxon>
        <taxon>Suessiales</taxon>
        <taxon>Suessiaceae</taxon>
        <taxon>Polarella</taxon>
    </lineage>
</organism>
<evidence type="ECO:0000313" key="2">
    <source>
        <dbReference type="EMBL" id="CAE8737488.1"/>
    </source>
</evidence>
<protein>
    <submittedName>
        <fullName evidence="2">Uncharacterized protein</fullName>
    </submittedName>
</protein>
<gene>
    <name evidence="2" type="ORF">PGLA2088_LOCUS48789</name>
</gene>
<feature type="compositionally biased region" description="Polar residues" evidence="1">
    <location>
        <begin position="185"/>
        <end position="196"/>
    </location>
</feature>
<feature type="region of interest" description="Disordered" evidence="1">
    <location>
        <begin position="169"/>
        <end position="224"/>
    </location>
</feature>
<dbReference type="EMBL" id="CAJNNW010036781">
    <property type="protein sequence ID" value="CAE8737488.1"/>
    <property type="molecule type" value="Genomic_DNA"/>
</dbReference>
<reference evidence="2" key="1">
    <citation type="submission" date="2021-02" db="EMBL/GenBank/DDBJ databases">
        <authorList>
            <person name="Dougan E. K."/>
            <person name="Rhodes N."/>
            <person name="Thang M."/>
            <person name="Chan C."/>
        </authorList>
    </citation>
    <scope>NUCLEOTIDE SEQUENCE</scope>
</reference>
<name>A0A813LTB0_POLGL</name>
<feature type="compositionally biased region" description="Gly residues" evidence="1">
    <location>
        <begin position="280"/>
        <end position="290"/>
    </location>
</feature>
<dbReference type="Proteomes" id="UP000626109">
    <property type="component" value="Unassembled WGS sequence"/>
</dbReference>
<feature type="compositionally biased region" description="Polar residues" evidence="1">
    <location>
        <begin position="203"/>
        <end position="216"/>
    </location>
</feature>